<organism evidence="1">
    <name type="scientific">viral metagenome</name>
    <dbReference type="NCBI Taxonomy" id="1070528"/>
    <lineage>
        <taxon>unclassified sequences</taxon>
        <taxon>metagenomes</taxon>
        <taxon>organismal metagenomes</taxon>
    </lineage>
</organism>
<dbReference type="AlphaFoldDB" id="A0A6C0BN51"/>
<name>A0A6C0BN51_9ZZZZ</name>
<reference evidence="1" key="1">
    <citation type="journal article" date="2020" name="Nature">
        <title>Giant virus diversity and host interactions through global metagenomics.</title>
        <authorList>
            <person name="Schulz F."/>
            <person name="Roux S."/>
            <person name="Paez-Espino D."/>
            <person name="Jungbluth S."/>
            <person name="Walsh D.A."/>
            <person name="Denef V.J."/>
            <person name="McMahon K.D."/>
            <person name="Konstantinidis K.T."/>
            <person name="Eloe-Fadrosh E.A."/>
            <person name="Kyrpides N.C."/>
            <person name="Woyke T."/>
        </authorList>
    </citation>
    <scope>NUCLEOTIDE SEQUENCE</scope>
    <source>
        <strain evidence="1">GVMAG-M-3300017651-5</strain>
    </source>
</reference>
<evidence type="ECO:0000313" key="1">
    <source>
        <dbReference type="EMBL" id="QHS93054.1"/>
    </source>
</evidence>
<accession>A0A6C0BN51</accession>
<dbReference type="EMBL" id="MN739195">
    <property type="protein sequence ID" value="QHS93054.1"/>
    <property type="molecule type" value="Genomic_DNA"/>
</dbReference>
<protein>
    <submittedName>
        <fullName evidence="1">Uncharacterized protein</fullName>
    </submittedName>
</protein>
<sequence>MRGFEHDRSLCKIIVVTTWNVRLITEALSG</sequence>
<proteinExistence type="predicted"/>